<keyword evidence="4" id="KW-0804">Transcription</keyword>
<keyword evidence="7" id="KW-1185">Reference proteome</keyword>
<name>A0A1C3RGX9_9PROT</name>
<gene>
    <name evidence="6" type="ORF">MTBPR1_200010</name>
</gene>
<dbReference type="InterPro" id="IPR000847">
    <property type="entry name" value="LysR_HTH_N"/>
</dbReference>
<evidence type="ECO:0000313" key="7">
    <source>
        <dbReference type="Proteomes" id="UP000231658"/>
    </source>
</evidence>
<evidence type="ECO:0000313" key="6">
    <source>
        <dbReference type="EMBL" id="SCA56530.1"/>
    </source>
</evidence>
<dbReference type="Gene3D" id="1.10.10.10">
    <property type="entry name" value="Winged helix-like DNA-binding domain superfamily/Winged helix DNA-binding domain"/>
    <property type="match status" value="1"/>
</dbReference>
<evidence type="ECO:0000256" key="3">
    <source>
        <dbReference type="ARBA" id="ARBA00023125"/>
    </source>
</evidence>
<accession>A0A1C3RGX9</accession>
<feature type="domain" description="HTH lysR-type" evidence="5">
    <location>
        <begin position="1"/>
        <end position="58"/>
    </location>
</feature>
<dbReference type="InterPro" id="IPR005119">
    <property type="entry name" value="LysR_subst-bd"/>
</dbReference>
<dbReference type="PRINTS" id="PR00039">
    <property type="entry name" value="HTHLYSR"/>
</dbReference>
<dbReference type="AlphaFoldDB" id="A0A1C3RGX9"/>
<dbReference type="Pfam" id="PF03466">
    <property type="entry name" value="LysR_substrate"/>
    <property type="match status" value="1"/>
</dbReference>
<dbReference type="SUPFAM" id="SSF46785">
    <property type="entry name" value="Winged helix' DNA-binding domain"/>
    <property type="match status" value="1"/>
</dbReference>
<proteinExistence type="inferred from homology"/>
<protein>
    <submittedName>
        <fullName evidence="6">Transcriptional regulator, LysR family</fullName>
    </submittedName>
</protein>
<keyword evidence="2" id="KW-0805">Transcription regulation</keyword>
<dbReference type="CDD" id="cd05466">
    <property type="entry name" value="PBP2_LTTR_substrate"/>
    <property type="match status" value="1"/>
</dbReference>
<comment type="similarity">
    <text evidence="1">Belongs to the LysR transcriptional regulatory family.</text>
</comment>
<dbReference type="SUPFAM" id="SSF53850">
    <property type="entry name" value="Periplasmic binding protein-like II"/>
    <property type="match status" value="1"/>
</dbReference>
<dbReference type="PANTHER" id="PTHR30346:SF28">
    <property type="entry name" value="HTH-TYPE TRANSCRIPTIONAL REGULATOR CYNR"/>
    <property type="match status" value="1"/>
</dbReference>
<dbReference type="PROSITE" id="PS50931">
    <property type="entry name" value="HTH_LYSR"/>
    <property type="match status" value="1"/>
</dbReference>
<dbReference type="OrthoDB" id="8437302at2"/>
<evidence type="ECO:0000259" key="5">
    <source>
        <dbReference type="PROSITE" id="PS50931"/>
    </source>
</evidence>
<sequence>MNIRQLEQFVAVAETESFSRGAQRSLVTQPALSNAIQKLENELGVSLFIRNKRKATLTSEGKRLLLSARKILQECDTVIKDLQNVSEKEALRIGVLDTIPVGQVSKLFETFKEQNLNVHMRIFEGDGNKIAESLEQGRLDLILTIHSDFHDLSERFMHAALYEEDYVVALPPNHRFIKEKSISIDALADEPFIARTHCESRAVFQRVLEDYQVLPDVTYRTNQDHRALEMVSKGMGLGIFPKSLCRTSIPYVDIADEGFHRRVGLYWREGQINPGGERFIHFAQSANWLT</sequence>
<dbReference type="Gene3D" id="3.40.190.290">
    <property type="match status" value="1"/>
</dbReference>
<organism evidence="6 7">
    <name type="scientific">Candidatus Terasakiella magnetica</name>
    <dbReference type="NCBI Taxonomy" id="1867952"/>
    <lineage>
        <taxon>Bacteria</taxon>
        <taxon>Pseudomonadati</taxon>
        <taxon>Pseudomonadota</taxon>
        <taxon>Alphaproteobacteria</taxon>
        <taxon>Rhodospirillales</taxon>
        <taxon>Terasakiellaceae</taxon>
        <taxon>Terasakiella</taxon>
    </lineage>
</organism>
<evidence type="ECO:0000256" key="2">
    <source>
        <dbReference type="ARBA" id="ARBA00023015"/>
    </source>
</evidence>
<dbReference type="STRING" id="1867952.MTBPR1_200010"/>
<keyword evidence="3" id="KW-0238">DNA-binding</keyword>
<evidence type="ECO:0000256" key="1">
    <source>
        <dbReference type="ARBA" id="ARBA00009437"/>
    </source>
</evidence>
<dbReference type="GO" id="GO:0032993">
    <property type="term" value="C:protein-DNA complex"/>
    <property type="evidence" value="ECO:0007669"/>
    <property type="project" value="TreeGrafter"/>
</dbReference>
<dbReference type="InterPro" id="IPR036390">
    <property type="entry name" value="WH_DNA-bd_sf"/>
</dbReference>
<dbReference type="GO" id="GO:0003677">
    <property type="term" value="F:DNA binding"/>
    <property type="evidence" value="ECO:0007669"/>
    <property type="project" value="UniProtKB-KW"/>
</dbReference>
<dbReference type="GO" id="GO:0003700">
    <property type="term" value="F:DNA-binding transcription factor activity"/>
    <property type="evidence" value="ECO:0007669"/>
    <property type="project" value="InterPro"/>
</dbReference>
<dbReference type="EMBL" id="FLYE01000013">
    <property type="protein sequence ID" value="SCA56530.1"/>
    <property type="molecule type" value="Genomic_DNA"/>
</dbReference>
<dbReference type="PANTHER" id="PTHR30346">
    <property type="entry name" value="TRANSCRIPTIONAL DUAL REGULATOR HCAR-RELATED"/>
    <property type="match status" value="1"/>
</dbReference>
<evidence type="ECO:0000256" key="4">
    <source>
        <dbReference type="ARBA" id="ARBA00023163"/>
    </source>
</evidence>
<dbReference type="Pfam" id="PF00126">
    <property type="entry name" value="HTH_1"/>
    <property type="match status" value="1"/>
</dbReference>
<dbReference type="FunFam" id="1.10.10.10:FF:000001">
    <property type="entry name" value="LysR family transcriptional regulator"/>
    <property type="match status" value="1"/>
</dbReference>
<dbReference type="InterPro" id="IPR036388">
    <property type="entry name" value="WH-like_DNA-bd_sf"/>
</dbReference>
<dbReference type="Proteomes" id="UP000231658">
    <property type="component" value="Unassembled WGS sequence"/>
</dbReference>
<dbReference type="RefSeq" id="WP_069188634.1">
    <property type="nucleotide sequence ID" value="NZ_FLYE01000013.1"/>
</dbReference>
<reference evidence="6 7" key="1">
    <citation type="submission" date="2016-07" db="EMBL/GenBank/DDBJ databases">
        <authorList>
            <person name="Lefevre C.T."/>
        </authorList>
    </citation>
    <scope>NUCLEOTIDE SEQUENCE [LARGE SCALE GENOMIC DNA]</scope>
    <source>
        <strain evidence="6">PR1</strain>
    </source>
</reference>